<dbReference type="InterPro" id="IPR005653">
    <property type="entry name" value="OstA-like_N"/>
</dbReference>
<name>A0A8J7Q384_9BACT</name>
<dbReference type="Pfam" id="PF03968">
    <property type="entry name" value="LptD_N"/>
    <property type="match status" value="1"/>
</dbReference>
<feature type="transmembrane region" description="Helical" evidence="1">
    <location>
        <begin position="5"/>
        <end position="23"/>
    </location>
</feature>
<dbReference type="RefSeq" id="WP_207858201.1">
    <property type="nucleotide sequence ID" value="NZ_JAFREP010000005.1"/>
</dbReference>
<keyword evidence="1" id="KW-0812">Transmembrane</keyword>
<gene>
    <name evidence="3" type="ORF">J3U88_08205</name>
</gene>
<dbReference type="AlphaFoldDB" id="A0A8J7Q384"/>
<keyword evidence="4" id="KW-1185">Reference proteome</keyword>
<evidence type="ECO:0000313" key="4">
    <source>
        <dbReference type="Proteomes" id="UP000664417"/>
    </source>
</evidence>
<evidence type="ECO:0000256" key="1">
    <source>
        <dbReference type="SAM" id="Phobius"/>
    </source>
</evidence>
<dbReference type="Proteomes" id="UP000664417">
    <property type="component" value="Unassembled WGS sequence"/>
</dbReference>
<evidence type="ECO:0000313" key="3">
    <source>
        <dbReference type="EMBL" id="MBO1318435.1"/>
    </source>
</evidence>
<dbReference type="Gene3D" id="2.60.450.10">
    <property type="entry name" value="Lipopolysaccharide (LPS) transport protein A like domain"/>
    <property type="match status" value="1"/>
</dbReference>
<sequence>MIKKWLSRGLIFLMIVICGYFVYLSTKTETVPIEKTDPSKADLPQGLRGRDVRHAAFDAEGNLIQSGTSSQVTLIGEDQLELEGGLELEATENGRRYHIKADRYRNNKDKSQVLEAAKGSVVILAESDGLRLETPGPVVAHPDGTYTSDAEVAFFLGESRGTCKGLRYQPYAFVELQNAVKFDVSRGDQGAVSIEAEHLKLDQSKARGIIQRGVVDCVDEAGNLAKLQSETIEFSFRTRKNHNIIMEQATVIGEPGRFQWNQGALQSPRLDIRFDENGRLLRDIRTGAQARFDMAAEDGYRMNADTGALTLTLDGSLPSKLTSDDPLTLNAQRDTPATLHLVGEKGLETQFEAGRAVNTFITGNPTFTYGGQAGKAGELRISHRERNIIFSSGSELLDKDEDISIYGDRILLTNWDQEEREIFAFRFVTITYRLSEPTPTRCWGDQLELKLPSHTFKITGNPAKLQHEEHTIKAPEINLRKIDEDLFELETDDRVSLNLQTEEGLFQLEAKTMKLSQGTGLLVFQNVTEAVLPGRGKLSCDLMEVEVKKENDQQVVERLTATGDVLFQGSVTDKEGKASPVSGQSETMIYTRAEDTLQFLGNNKDVVFNHPSGEFVGPELTYNLKDATMRSGPGTTRINSKIVENSQN</sequence>
<reference evidence="3" key="1">
    <citation type="submission" date="2021-03" db="EMBL/GenBank/DDBJ databases">
        <authorList>
            <person name="Wang G."/>
        </authorList>
    </citation>
    <scope>NUCLEOTIDE SEQUENCE</scope>
    <source>
        <strain evidence="3">KCTC 12899</strain>
    </source>
</reference>
<accession>A0A8J7Q384</accession>
<keyword evidence="1" id="KW-1133">Transmembrane helix</keyword>
<proteinExistence type="predicted"/>
<dbReference type="EMBL" id="JAFREP010000005">
    <property type="protein sequence ID" value="MBO1318435.1"/>
    <property type="molecule type" value="Genomic_DNA"/>
</dbReference>
<evidence type="ECO:0000259" key="2">
    <source>
        <dbReference type="Pfam" id="PF03968"/>
    </source>
</evidence>
<organism evidence="3 4">
    <name type="scientific">Acanthopleuribacter pedis</name>
    <dbReference type="NCBI Taxonomy" id="442870"/>
    <lineage>
        <taxon>Bacteria</taxon>
        <taxon>Pseudomonadati</taxon>
        <taxon>Acidobacteriota</taxon>
        <taxon>Holophagae</taxon>
        <taxon>Acanthopleuribacterales</taxon>
        <taxon>Acanthopleuribacteraceae</taxon>
        <taxon>Acanthopleuribacter</taxon>
    </lineage>
</organism>
<keyword evidence="1" id="KW-0472">Membrane</keyword>
<comment type="caution">
    <text evidence="3">The sequence shown here is derived from an EMBL/GenBank/DDBJ whole genome shotgun (WGS) entry which is preliminary data.</text>
</comment>
<protein>
    <recommendedName>
        <fullName evidence="2">Organic solvent tolerance-like N-terminal domain-containing protein</fullName>
    </recommendedName>
</protein>
<feature type="domain" description="Organic solvent tolerance-like N-terminal" evidence="2">
    <location>
        <begin position="509"/>
        <end position="626"/>
    </location>
</feature>